<dbReference type="Proteomes" id="UP000464657">
    <property type="component" value="Chromosome"/>
</dbReference>
<dbReference type="EMBL" id="CP019288">
    <property type="protein sequence ID" value="QHI36414.1"/>
    <property type="molecule type" value="Genomic_DNA"/>
</dbReference>
<proteinExistence type="predicted"/>
<evidence type="ECO:0000256" key="1">
    <source>
        <dbReference type="SAM" id="Phobius"/>
    </source>
</evidence>
<keyword evidence="3" id="KW-1185">Reference proteome</keyword>
<reference evidence="2 3" key="1">
    <citation type="journal article" date="2013" name="Int. J. Syst. Evol. Microbiol.">
        <title>Kordia antarctica sp. nov., isolated from Antarctic seawater.</title>
        <authorList>
            <person name="Baek K."/>
            <person name="Choi A."/>
            <person name="Kang I."/>
            <person name="Lee K."/>
            <person name="Cho J.C."/>
        </authorList>
    </citation>
    <scope>NUCLEOTIDE SEQUENCE [LARGE SCALE GENOMIC DNA]</scope>
    <source>
        <strain evidence="2 3">IMCC3317</strain>
    </source>
</reference>
<dbReference type="RefSeq" id="WP_160129122.1">
    <property type="nucleotide sequence ID" value="NZ_CP019288.1"/>
</dbReference>
<dbReference type="AlphaFoldDB" id="A0A7L4ZKG6"/>
<organism evidence="2 3">
    <name type="scientific">Kordia antarctica</name>
    <dbReference type="NCBI Taxonomy" id="1218801"/>
    <lineage>
        <taxon>Bacteria</taxon>
        <taxon>Pseudomonadati</taxon>
        <taxon>Bacteroidota</taxon>
        <taxon>Flavobacteriia</taxon>
        <taxon>Flavobacteriales</taxon>
        <taxon>Flavobacteriaceae</taxon>
        <taxon>Kordia</taxon>
    </lineage>
</organism>
<keyword evidence="1" id="KW-0812">Transmembrane</keyword>
<name>A0A7L4ZKG6_9FLAO</name>
<protein>
    <submittedName>
        <fullName evidence="2">Uncharacterized protein</fullName>
    </submittedName>
</protein>
<accession>A0A7L4ZKG6</accession>
<evidence type="ECO:0000313" key="2">
    <source>
        <dbReference type="EMBL" id="QHI36414.1"/>
    </source>
</evidence>
<sequence>MNESAKIGFQDLLFNSAVACILLFIIFSLKVGGKSLANSDVDEIGINSSAGNDINLPIPSEKIKGKMTSIKIVEIAELSTKELNNYKEKFRKNNQGFEWTNIDDKKDQRVIFFKNKIQFLGYHINDQNNIEFKLTDPVFQNGVIRTAIIEASSLLTNKKDKFNGYKAYNENFTCTSESIRVEFNIKDQNELVTKKPFIDCK</sequence>
<gene>
    <name evidence="2" type="ORF">IMCC3317_17770</name>
</gene>
<keyword evidence="1" id="KW-0472">Membrane</keyword>
<keyword evidence="1" id="KW-1133">Transmembrane helix</keyword>
<dbReference type="KEGG" id="kan:IMCC3317_17770"/>
<feature type="transmembrane region" description="Helical" evidence="1">
    <location>
        <begin position="12"/>
        <end position="29"/>
    </location>
</feature>
<evidence type="ECO:0000313" key="3">
    <source>
        <dbReference type="Proteomes" id="UP000464657"/>
    </source>
</evidence>